<reference evidence="1" key="1">
    <citation type="submission" date="2013-05" db="EMBL/GenBank/DDBJ databases">
        <authorList>
            <person name="Yim A.K.Y."/>
            <person name="Chan T.F."/>
            <person name="Ji K.M."/>
            <person name="Liu X.Y."/>
            <person name="Zhou J.W."/>
            <person name="Li R.Q."/>
            <person name="Yang K.Y."/>
            <person name="Li J."/>
            <person name="Li M."/>
            <person name="Law P.T.W."/>
            <person name="Wu Y.L."/>
            <person name="Cai Z.L."/>
            <person name="Qin H."/>
            <person name="Bao Y."/>
            <person name="Leung R.K.K."/>
            <person name="Ng P.K.S."/>
            <person name="Zou J."/>
            <person name="Zhong X.J."/>
            <person name="Ran P.X."/>
            <person name="Zhong N.S."/>
            <person name="Liu Z.G."/>
            <person name="Tsui S.K.W."/>
        </authorList>
    </citation>
    <scope>NUCLEOTIDE SEQUENCE</scope>
    <source>
        <strain evidence="1">Derf</strain>
        <tissue evidence="1">Whole organism</tissue>
    </source>
</reference>
<comment type="caution">
    <text evidence="1">The sequence shown here is derived from an EMBL/GenBank/DDBJ whole genome shotgun (WGS) entry which is preliminary data.</text>
</comment>
<accession>A0A922HP16</accession>
<gene>
    <name evidence="1" type="ORF">DERF_014408</name>
</gene>
<organism evidence="1 2">
    <name type="scientific">Dermatophagoides farinae</name>
    <name type="common">American house dust mite</name>
    <dbReference type="NCBI Taxonomy" id="6954"/>
    <lineage>
        <taxon>Eukaryota</taxon>
        <taxon>Metazoa</taxon>
        <taxon>Ecdysozoa</taxon>
        <taxon>Arthropoda</taxon>
        <taxon>Chelicerata</taxon>
        <taxon>Arachnida</taxon>
        <taxon>Acari</taxon>
        <taxon>Acariformes</taxon>
        <taxon>Sarcoptiformes</taxon>
        <taxon>Astigmata</taxon>
        <taxon>Psoroptidia</taxon>
        <taxon>Analgoidea</taxon>
        <taxon>Pyroglyphidae</taxon>
        <taxon>Dermatophagoidinae</taxon>
        <taxon>Dermatophagoides</taxon>
    </lineage>
</organism>
<dbReference type="AlphaFoldDB" id="A0A922HP16"/>
<evidence type="ECO:0000313" key="1">
    <source>
        <dbReference type="EMBL" id="KAH9493670.1"/>
    </source>
</evidence>
<evidence type="ECO:0000313" key="2">
    <source>
        <dbReference type="Proteomes" id="UP000790347"/>
    </source>
</evidence>
<dbReference type="Proteomes" id="UP000790347">
    <property type="component" value="Unassembled WGS sequence"/>
</dbReference>
<sequence length="59" mass="6996">MPEMKKIETFHHRQRLSTTTTAEAVEIIGIKLDQIRWSKCNEKKIEHLFPSSLWQIFAV</sequence>
<proteinExistence type="predicted"/>
<name>A0A922HP16_DERFA</name>
<protein>
    <submittedName>
        <fullName evidence="1">Uncharacterized protein</fullName>
    </submittedName>
</protein>
<dbReference type="EMBL" id="ASGP02000008">
    <property type="protein sequence ID" value="KAH9493670.1"/>
    <property type="molecule type" value="Genomic_DNA"/>
</dbReference>
<reference evidence="1" key="2">
    <citation type="journal article" date="2022" name="Res Sq">
        <title>Comparative Genomics Reveals Insights into the Divergent Evolution of Astigmatic Mites and Household Pest Adaptations.</title>
        <authorList>
            <person name="Xiong Q."/>
            <person name="Wan A.T.-Y."/>
            <person name="Liu X.-Y."/>
            <person name="Fung C.S.-H."/>
            <person name="Xiao X."/>
            <person name="Malainual N."/>
            <person name="Hou J."/>
            <person name="Wang L."/>
            <person name="Wang M."/>
            <person name="Yang K."/>
            <person name="Cui Y."/>
            <person name="Leung E."/>
            <person name="Nong W."/>
            <person name="Shin S.-K."/>
            <person name="Au S."/>
            <person name="Jeong K.Y."/>
            <person name="Chew F.T."/>
            <person name="Hui J."/>
            <person name="Leung T.F."/>
            <person name="Tungtrongchitr A."/>
            <person name="Zhong N."/>
            <person name="Liu Z."/>
            <person name="Tsui S."/>
        </authorList>
    </citation>
    <scope>NUCLEOTIDE SEQUENCE</scope>
    <source>
        <strain evidence="1">Derf</strain>
        <tissue evidence="1">Whole organism</tissue>
    </source>
</reference>
<keyword evidence="2" id="KW-1185">Reference proteome</keyword>